<evidence type="ECO:0000256" key="1">
    <source>
        <dbReference type="SAM" id="MobiDB-lite"/>
    </source>
</evidence>
<dbReference type="AlphaFoldDB" id="A0AAV9JP25"/>
<protein>
    <submittedName>
        <fullName evidence="2">Uncharacterized protein</fullName>
    </submittedName>
</protein>
<sequence>MDFVVLTPQPASGVEAEAKAKAEEMKQIAIATLARQQEHEKQDGNGDNAAAKTLPDGSMGGDELAGKQRTEVNSDYVDGWLRLL</sequence>
<proteinExistence type="predicted"/>
<comment type="caution">
    <text evidence="2">The sequence shown here is derived from an EMBL/GenBank/DDBJ whole genome shotgun (WGS) entry which is preliminary data.</text>
</comment>
<name>A0AAV9JP25_9PEZI</name>
<evidence type="ECO:0000313" key="2">
    <source>
        <dbReference type="EMBL" id="KAK4546302.1"/>
    </source>
</evidence>
<gene>
    <name evidence="2" type="ORF">LTR36_001979</name>
</gene>
<evidence type="ECO:0000313" key="3">
    <source>
        <dbReference type="Proteomes" id="UP001324427"/>
    </source>
</evidence>
<accession>A0AAV9JP25</accession>
<organism evidence="2 3">
    <name type="scientific">Oleoguttula mirabilis</name>
    <dbReference type="NCBI Taxonomy" id="1507867"/>
    <lineage>
        <taxon>Eukaryota</taxon>
        <taxon>Fungi</taxon>
        <taxon>Dikarya</taxon>
        <taxon>Ascomycota</taxon>
        <taxon>Pezizomycotina</taxon>
        <taxon>Dothideomycetes</taxon>
        <taxon>Dothideomycetidae</taxon>
        <taxon>Mycosphaerellales</taxon>
        <taxon>Teratosphaeriaceae</taxon>
        <taxon>Oleoguttula</taxon>
    </lineage>
</organism>
<keyword evidence="3" id="KW-1185">Reference proteome</keyword>
<dbReference type="Proteomes" id="UP001324427">
    <property type="component" value="Unassembled WGS sequence"/>
</dbReference>
<feature type="region of interest" description="Disordered" evidence="1">
    <location>
        <begin position="35"/>
        <end position="67"/>
    </location>
</feature>
<reference evidence="2 3" key="1">
    <citation type="submission" date="2021-11" db="EMBL/GenBank/DDBJ databases">
        <title>Black yeast isolated from Biological Soil Crust.</title>
        <authorList>
            <person name="Kurbessoian T."/>
        </authorList>
    </citation>
    <scope>NUCLEOTIDE SEQUENCE [LARGE SCALE GENOMIC DNA]</scope>
    <source>
        <strain evidence="2 3">CCFEE 5522</strain>
    </source>
</reference>
<dbReference type="EMBL" id="JAVFHQ010000015">
    <property type="protein sequence ID" value="KAK4546302.1"/>
    <property type="molecule type" value="Genomic_DNA"/>
</dbReference>